<dbReference type="EC" id="3.1.26.5" evidence="7 8"/>
<evidence type="ECO:0000256" key="2">
    <source>
        <dbReference type="ARBA" id="ARBA00022694"/>
    </source>
</evidence>
<dbReference type="InterPro" id="IPR020539">
    <property type="entry name" value="RNase_P_CS"/>
</dbReference>
<dbReference type="AlphaFoldDB" id="A0A1M3L6B3"/>
<sequence>MVLRPLKGYRTFSTAFEKGNRFVSGPLVLSVVYHPADTMVDGHIGFGVTVSRRKARTAVMRNRIRRLLREAIRASVARYEGPCRDCRIATIVAVWRSTPAAPMLLRLHHVQPIVDTLLQRALAACMDVPTTSQHPPS</sequence>
<dbReference type="InterPro" id="IPR000100">
    <property type="entry name" value="RNase_P"/>
</dbReference>
<dbReference type="NCBIfam" id="TIGR00188">
    <property type="entry name" value="rnpA"/>
    <property type="match status" value="1"/>
</dbReference>
<dbReference type="Gene3D" id="3.30.230.10">
    <property type="match status" value="1"/>
</dbReference>
<dbReference type="Pfam" id="PF00825">
    <property type="entry name" value="Ribonuclease_P"/>
    <property type="match status" value="1"/>
</dbReference>
<comment type="subunit">
    <text evidence="7">Consists of a catalytic RNA component (M1 or rnpB) and a protein subunit.</text>
</comment>
<dbReference type="Proteomes" id="UP000184233">
    <property type="component" value="Unassembled WGS sequence"/>
</dbReference>
<evidence type="ECO:0000256" key="3">
    <source>
        <dbReference type="ARBA" id="ARBA00022722"/>
    </source>
</evidence>
<organism evidence="9 10">
    <name type="scientific">Candidatus Kapaibacterium thiocyanatum</name>
    <dbReference type="NCBI Taxonomy" id="1895771"/>
    <lineage>
        <taxon>Bacteria</taxon>
        <taxon>Pseudomonadati</taxon>
        <taxon>Candidatus Kapaibacteriota</taxon>
        <taxon>Candidatus Kapaibacteriia</taxon>
        <taxon>Candidatus Kapaibacteriales</taxon>
        <taxon>Candidatus Kapaibacteriaceae</taxon>
        <taxon>Candidatus Kapaibacterium</taxon>
    </lineage>
</organism>
<proteinExistence type="inferred from homology"/>
<evidence type="ECO:0000256" key="5">
    <source>
        <dbReference type="ARBA" id="ARBA00022801"/>
    </source>
</evidence>
<dbReference type="InterPro" id="IPR014721">
    <property type="entry name" value="Ribsml_uS5_D2-typ_fold_subgr"/>
</dbReference>
<comment type="catalytic activity">
    <reaction evidence="7">
        <text>Endonucleolytic cleavage of RNA, removing 5'-extranucleotides from tRNA precursor.</text>
        <dbReference type="EC" id="3.1.26.5"/>
    </reaction>
</comment>
<dbReference type="PANTHER" id="PTHR33992">
    <property type="entry name" value="RIBONUCLEASE P PROTEIN COMPONENT"/>
    <property type="match status" value="1"/>
</dbReference>
<dbReference type="InterPro" id="IPR020568">
    <property type="entry name" value="Ribosomal_Su5_D2-typ_SF"/>
</dbReference>
<dbReference type="GO" id="GO:0001682">
    <property type="term" value="P:tRNA 5'-leader removal"/>
    <property type="evidence" value="ECO:0007669"/>
    <property type="project" value="UniProtKB-UniRule"/>
</dbReference>
<comment type="function">
    <text evidence="1 7">RNaseP catalyzes the removal of the 5'-leader sequence from pre-tRNA to produce the mature 5'-terminus. It can also cleave other RNA substrates such as 4.5S RNA. The protein component plays an auxiliary but essential role in vivo by binding to the 5'-leader sequence and broadening the substrate specificity of the ribozyme.</text>
</comment>
<evidence type="ECO:0000256" key="4">
    <source>
        <dbReference type="ARBA" id="ARBA00022759"/>
    </source>
</evidence>
<evidence type="ECO:0000256" key="8">
    <source>
        <dbReference type="NCBIfam" id="TIGR00188"/>
    </source>
</evidence>
<dbReference type="PROSITE" id="PS00648">
    <property type="entry name" value="RIBONUCLEASE_P"/>
    <property type="match status" value="1"/>
</dbReference>
<evidence type="ECO:0000256" key="6">
    <source>
        <dbReference type="ARBA" id="ARBA00022884"/>
    </source>
</evidence>
<dbReference type="GO" id="GO:0030677">
    <property type="term" value="C:ribonuclease P complex"/>
    <property type="evidence" value="ECO:0007669"/>
    <property type="project" value="TreeGrafter"/>
</dbReference>
<dbReference type="GO" id="GO:0004526">
    <property type="term" value="F:ribonuclease P activity"/>
    <property type="evidence" value="ECO:0007669"/>
    <property type="project" value="UniProtKB-UniRule"/>
</dbReference>
<evidence type="ECO:0000313" key="10">
    <source>
        <dbReference type="Proteomes" id="UP000184233"/>
    </source>
</evidence>
<comment type="caution">
    <text evidence="9">The sequence shown here is derived from an EMBL/GenBank/DDBJ whole genome shotgun (WGS) entry which is preliminary data.</text>
</comment>
<dbReference type="GO" id="GO:0042781">
    <property type="term" value="F:3'-tRNA processing endoribonuclease activity"/>
    <property type="evidence" value="ECO:0007669"/>
    <property type="project" value="TreeGrafter"/>
</dbReference>
<evidence type="ECO:0000256" key="1">
    <source>
        <dbReference type="ARBA" id="ARBA00002663"/>
    </source>
</evidence>
<name>A0A1M3L6B3_9BACT</name>
<keyword evidence="2 7" id="KW-0819">tRNA processing</keyword>
<accession>A0A1M3L6B3</accession>
<dbReference type="PANTHER" id="PTHR33992:SF1">
    <property type="entry name" value="RIBONUCLEASE P PROTEIN COMPONENT"/>
    <property type="match status" value="1"/>
</dbReference>
<comment type="similarity">
    <text evidence="7">Belongs to the RnpA family.</text>
</comment>
<keyword evidence="3 7" id="KW-0540">Nuclease</keyword>
<keyword evidence="4 7" id="KW-0255">Endonuclease</keyword>
<gene>
    <name evidence="7" type="primary">rnpA</name>
    <name evidence="9" type="ORF">BGO89_00470</name>
</gene>
<dbReference type="STRING" id="1895771.BGO89_00470"/>
<dbReference type="SUPFAM" id="SSF54211">
    <property type="entry name" value="Ribosomal protein S5 domain 2-like"/>
    <property type="match status" value="1"/>
</dbReference>
<keyword evidence="6 7" id="KW-0694">RNA-binding</keyword>
<dbReference type="EMBL" id="MKVH01000002">
    <property type="protein sequence ID" value="OJX61108.1"/>
    <property type="molecule type" value="Genomic_DNA"/>
</dbReference>
<protein>
    <recommendedName>
        <fullName evidence="7 8">Ribonuclease P protein component</fullName>
        <shortName evidence="7">RNase P protein</shortName>
        <shortName evidence="7">RNaseP protein</shortName>
        <ecNumber evidence="7 8">3.1.26.5</ecNumber>
    </recommendedName>
    <alternativeName>
        <fullName evidence="7">Protein C5</fullName>
    </alternativeName>
</protein>
<evidence type="ECO:0000313" key="9">
    <source>
        <dbReference type="EMBL" id="OJX61108.1"/>
    </source>
</evidence>
<evidence type="ECO:0000256" key="7">
    <source>
        <dbReference type="HAMAP-Rule" id="MF_00227"/>
    </source>
</evidence>
<dbReference type="GO" id="GO:0000049">
    <property type="term" value="F:tRNA binding"/>
    <property type="evidence" value="ECO:0007669"/>
    <property type="project" value="UniProtKB-UniRule"/>
</dbReference>
<reference evidence="9 10" key="1">
    <citation type="submission" date="2016-09" db="EMBL/GenBank/DDBJ databases">
        <title>Genome-resolved meta-omics ties microbial dynamics to process performance in biotechnology for thiocyanate degradation.</title>
        <authorList>
            <person name="Kantor R.S."/>
            <person name="Huddy R.J."/>
            <person name="Iyer R."/>
            <person name="Thomas B.C."/>
            <person name="Brown C.T."/>
            <person name="Anantharaman K."/>
            <person name="Tringe S."/>
            <person name="Hettich R.L."/>
            <person name="Harrison S.T."/>
            <person name="Banfield J.F."/>
        </authorList>
    </citation>
    <scope>NUCLEOTIDE SEQUENCE [LARGE SCALE GENOMIC DNA]</scope>
    <source>
        <strain evidence="9">59-99</strain>
    </source>
</reference>
<dbReference type="HAMAP" id="MF_00227">
    <property type="entry name" value="RNase_P"/>
    <property type="match status" value="1"/>
</dbReference>
<keyword evidence="5 7" id="KW-0378">Hydrolase</keyword>